<sequence length="68" mass="7409">MEGTETIKGQWQQLCPGQNVKLTGRSGEDYYGLVDDRTADGSCVWVLTMGSGRKLFHVDDGFDIAPGT</sequence>
<reference evidence="1 2" key="1">
    <citation type="submission" date="2011-12" db="EMBL/GenBank/DDBJ databases">
        <title>Whole genome shotgun sequence of Arthrobacter globiformis NBRC 12137.</title>
        <authorList>
            <person name="Miyazawa S."/>
            <person name="Hosoyama A."/>
            <person name="Tsuchikane K."/>
            <person name="Katsumata H."/>
            <person name="Yamazaki S."/>
            <person name="Fujita N."/>
        </authorList>
    </citation>
    <scope>NUCLEOTIDE SEQUENCE [LARGE SCALE GENOMIC DNA]</scope>
    <source>
        <strain evidence="1 2">NBRC 12137</strain>
    </source>
</reference>
<dbReference type="OrthoDB" id="4950114at2"/>
<dbReference type="AlphaFoldDB" id="H0QPR5"/>
<name>H0QPR5_ARTG1</name>
<protein>
    <submittedName>
        <fullName evidence="1">Uncharacterized protein</fullName>
    </submittedName>
</protein>
<dbReference type="RefSeq" id="WP_003803667.1">
    <property type="nucleotide sequence ID" value="NZ_BAEG01000077.1"/>
</dbReference>
<proteinExistence type="predicted"/>
<gene>
    <name evidence="1" type="ORF">ARGLB_077_00330</name>
</gene>
<evidence type="ECO:0000313" key="1">
    <source>
        <dbReference type="EMBL" id="GAB14816.1"/>
    </source>
</evidence>
<accession>H0QPR5</accession>
<comment type="caution">
    <text evidence="1">The sequence shown here is derived from an EMBL/GenBank/DDBJ whole genome shotgun (WGS) entry which is preliminary data.</text>
</comment>
<dbReference type="STRING" id="1077972.ARGLB_077_00330"/>
<keyword evidence="2" id="KW-1185">Reference proteome</keyword>
<evidence type="ECO:0000313" key="2">
    <source>
        <dbReference type="Proteomes" id="UP000003828"/>
    </source>
</evidence>
<dbReference type="Proteomes" id="UP000003828">
    <property type="component" value="Unassembled WGS sequence"/>
</dbReference>
<dbReference type="EMBL" id="BAEG01000077">
    <property type="protein sequence ID" value="GAB14816.1"/>
    <property type="molecule type" value="Genomic_DNA"/>
</dbReference>
<organism evidence="1 2">
    <name type="scientific">Arthrobacter globiformis (strain ATCC 8010 / DSM 20124 / JCM 1332 / NBRC 12137 / NCIMB 8907 / NRRL B-2979 / 168)</name>
    <dbReference type="NCBI Taxonomy" id="1077972"/>
    <lineage>
        <taxon>Bacteria</taxon>
        <taxon>Bacillati</taxon>
        <taxon>Actinomycetota</taxon>
        <taxon>Actinomycetes</taxon>
        <taxon>Micrococcales</taxon>
        <taxon>Micrococcaceae</taxon>
        <taxon>Arthrobacter</taxon>
    </lineage>
</organism>